<dbReference type="Proteomes" id="UP000722125">
    <property type="component" value="Unassembled WGS sequence"/>
</dbReference>
<name>A0ABS5TXN8_9CELL</name>
<proteinExistence type="predicted"/>
<reference evidence="1 2" key="1">
    <citation type="submission" date="2021-05" db="EMBL/GenBank/DDBJ databases">
        <title>Description of Cellulomonas sp. DKR-3 sp. nov.</title>
        <authorList>
            <person name="Dahal R.H."/>
            <person name="Chaudhary D.K."/>
        </authorList>
    </citation>
    <scope>NUCLEOTIDE SEQUENCE [LARGE SCALE GENOMIC DNA]</scope>
    <source>
        <strain evidence="1 2">DKR-3</strain>
    </source>
</reference>
<organism evidence="1 2">
    <name type="scientific">Cellulomonas fulva</name>
    <dbReference type="NCBI Taxonomy" id="2835530"/>
    <lineage>
        <taxon>Bacteria</taxon>
        <taxon>Bacillati</taxon>
        <taxon>Actinomycetota</taxon>
        <taxon>Actinomycetes</taxon>
        <taxon>Micrococcales</taxon>
        <taxon>Cellulomonadaceae</taxon>
        <taxon>Cellulomonas</taxon>
    </lineage>
</organism>
<evidence type="ECO:0000313" key="2">
    <source>
        <dbReference type="Proteomes" id="UP000722125"/>
    </source>
</evidence>
<keyword evidence="2" id="KW-1185">Reference proteome</keyword>
<dbReference type="EMBL" id="JAHBOH010000001">
    <property type="protein sequence ID" value="MBT0993917.1"/>
    <property type="molecule type" value="Genomic_DNA"/>
</dbReference>
<evidence type="ECO:0000313" key="1">
    <source>
        <dbReference type="EMBL" id="MBT0993917.1"/>
    </source>
</evidence>
<comment type="caution">
    <text evidence="1">The sequence shown here is derived from an EMBL/GenBank/DDBJ whole genome shotgun (WGS) entry which is preliminary data.</text>
</comment>
<dbReference type="RefSeq" id="WP_214348266.1">
    <property type="nucleotide sequence ID" value="NZ_JAHBOH010000001.1"/>
</dbReference>
<accession>A0ABS5TXN8</accession>
<gene>
    <name evidence="1" type="ORF">KIN34_06405</name>
</gene>
<sequence>MMQTFPAKRASRTGALVVVTDPATAAALVGQLIELVAPDGSTAHGRVTGVGRTWTTPDGRDAAYAYLDPASITADVA</sequence>
<protein>
    <submittedName>
        <fullName evidence="1">Uncharacterized protein</fullName>
    </submittedName>
</protein>